<dbReference type="Pfam" id="PF12937">
    <property type="entry name" value="F-box-like"/>
    <property type="match status" value="1"/>
</dbReference>
<evidence type="ECO:0000313" key="2">
    <source>
        <dbReference type="EMBL" id="RDX43318.1"/>
    </source>
</evidence>
<dbReference type="Gene3D" id="1.20.1280.50">
    <property type="match status" value="1"/>
</dbReference>
<gene>
    <name evidence="2" type="ORF">OH76DRAFT_1560375</name>
</gene>
<sequence length="624" mass="69242">MDSDAYFADVLDQLQLTFNTCRKSLSISALHASMNTISQFKEAICEEVNTRALPNKLPDELLIEVFKYSVSLNGPCPTIVLGQRLRETVQTGPLLRLTHVCRRWRNTALACTVLWQRIDCRNLDRLQEFTRRSSPGPLSIYYDVGRYRDNVPMPLLTIPSYADRLRRLDIMHQSDRTQAPVHQQLLSLDYPHLECLTVGNCPVASSAGRDGPAVAVDRTHGALPRLRALAIAPVASWLPAPPLPALTHLFLSFRWGHGIRWPLIRSILVSTPALQVLHLSHYHNQAQDAHEDEGDPIPLLHLKFLVFVKMSLRRALGLLHQLHVPASCRIYLDCHSHAPASAATDVLPRLPAMNDCDRLTLVTHGSQLGLVAKSPSSGLCLRLSMLSTENGGPPSRGRFTAWLSQLPDMFPLCHLSSLQLRSHLPASTITQILRETISLTTLEIMFVFDSKAQELGGEDFLAQLCHALGWSSDGSSSGPSDSQSQSHCILCPALHSLTIAMPCYGGSGKKITNSYPVWLSAIRSLIRARARMGHPIRRLALQPMHSDCGSPGTFRAPADVVDAVYAQYASLGGAGQADVEEFVLYRPGQEAIAFTTWDWGDIERYWALRDDDRPSETSFCPMRR</sequence>
<accession>A0A371CSQ4</accession>
<keyword evidence="3" id="KW-1185">Reference proteome</keyword>
<proteinExistence type="predicted"/>
<reference evidence="2 3" key="1">
    <citation type="journal article" date="2018" name="Biotechnol. Biofuels">
        <title>Integrative visual omics of the white-rot fungus Polyporus brumalis exposes the biotechnological potential of its oxidative enzymes for delignifying raw plant biomass.</title>
        <authorList>
            <person name="Miyauchi S."/>
            <person name="Rancon A."/>
            <person name="Drula E."/>
            <person name="Hage H."/>
            <person name="Chaduli D."/>
            <person name="Favel A."/>
            <person name="Grisel S."/>
            <person name="Henrissat B."/>
            <person name="Herpoel-Gimbert I."/>
            <person name="Ruiz-Duenas F.J."/>
            <person name="Chevret D."/>
            <person name="Hainaut M."/>
            <person name="Lin J."/>
            <person name="Wang M."/>
            <person name="Pangilinan J."/>
            <person name="Lipzen A."/>
            <person name="Lesage-Meessen L."/>
            <person name="Navarro D."/>
            <person name="Riley R."/>
            <person name="Grigoriev I.V."/>
            <person name="Zhou S."/>
            <person name="Raouche S."/>
            <person name="Rosso M.N."/>
        </authorList>
    </citation>
    <scope>NUCLEOTIDE SEQUENCE [LARGE SCALE GENOMIC DNA]</scope>
    <source>
        <strain evidence="2 3">BRFM 1820</strain>
    </source>
</reference>
<evidence type="ECO:0000259" key="1">
    <source>
        <dbReference type="Pfam" id="PF12937"/>
    </source>
</evidence>
<dbReference type="EMBL" id="KZ857466">
    <property type="protein sequence ID" value="RDX43318.1"/>
    <property type="molecule type" value="Genomic_DNA"/>
</dbReference>
<dbReference type="Proteomes" id="UP000256964">
    <property type="component" value="Unassembled WGS sequence"/>
</dbReference>
<organism evidence="2 3">
    <name type="scientific">Lentinus brumalis</name>
    <dbReference type="NCBI Taxonomy" id="2498619"/>
    <lineage>
        <taxon>Eukaryota</taxon>
        <taxon>Fungi</taxon>
        <taxon>Dikarya</taxon>
        <taxon>Basidiomycota</taxon>
        <taxon>Agaricomycotina</taxon>
        <taxon>Agaricomycetes</taxon>
        <taxon>Polyporales</taxon>
        <taxon>Polyporaceae</taxon>
        <taxon>Lentinus</taxon>
    </lineage>
</organism>
<dbReference type="SUPFAM" id="SSF81383">
    <property type="entry name" value="F-box domain"/>
    <property type="match status" value="1"/>
</dbReference>
<dbReference type="OrthoDB" id="2754196at2759"/>
<protein>
    <recommendedName>
        <fullName evidence="1">F-box domain-containing protein</fullName>
    </recommendedName>
</protein>
<dbReference type="InterPro" id="IPR036047">
    <property type="entry name" value="F-box-like_dom_sf"/>
</dbReference>
<name>A0A371CSQ4_9APHY</name>
<dbReference type="AlphaFoldDB" id="A0A371CSQ4"/>
<evidence type="ECO:0000313" key="3">
    <source>
        <dbReference type="Proteomes" id="UP000256964"/>
    </source>
</evidence>
<dbReference type="STRING" id="139420.A0A371CSQ4"/>
<dbReference type="InterPro" id="IPR001810">
    <property type="entry name" value="F-box_dom"/>
</dbReference>
<feature type="domain" description="F-box" evidence="1">
    <location>
        <begin position="56"/>
        <end position="121"/>
    </location>
</feature>